<reference evidence="2 3" key="1">
    <citation type="journal article" date="2018" name="Plant J.">
        <title>Genome sequences of Chlorella sorokiniana UTEX 1602 and Micractinium conductrix SAG 241.80: implications to maltose excretion by a green alga.</title>
        <authorList>
            <person name="Arriola M.B."/>
            <person name="Velmurugan N."/>
            <person name="Zhang Y."/>
            <person name="Plunkett M.H."/>
            <person name="Hondzo H."/>
            <person name="Barney B.M."/>
        </authorList>
    </citation>
    <scope>NUCLEOTIDE SEQUENCE [LARGE SCALE GENOMIC DNA]</scope>
    <source>
        <strain evidence="2 3">SAG 241.80</strain>
    </source>
</reference>
<gene>
    <name evidence="2" type="ORF">C2E20_5935</name>
</gene>
<feature type="compositionally biased region" description="Low complexity" evidence="1">
    <location>
        <begin position="50"/>
        <end position="88"/>
    </location>
</feature>
<evidence type="ECO:0000313" key="2">
    <source>
        <dbReference type="EMBL" id="PSC70822.1"/>
    </source>
</evidence>
<feature type="region of interest" description="Disordered" evidence="1">
    <location>
        <begin position="176"/>
        <end position="261"/>
    </location>
</feature>
<dbReference type="AlphaFoldDB" id="A0A2P6V9Q3"/>
<dbReference type="PANTHER" id="PTHR37028:SF4">
    <property type="entry name" value="ALMS MOTIF DOMAIN-CONTAINING PROTEIN"/>
    <property type="match status" value="1"/>
</dbReference>
<feature type="compositionally biased region" description="Low complexity" evidence="1">
    <location>
        <begin position="215"/>
        <end position="228"/>
    </location>
</feature>
<keyword evidence="3" id="KW-1185">Reference proteome</keyword>
<proteinExistence type="predicted"/>
<dbReference type="EMBL" id="LHPF02000018">
    <property type="protein sequence ID" value="PSC70822.1"/>
    <property type="molecule type" value="Genomic_DNA"/>
</dbReference>
<name>A0A2P6V9Q3_9CHLO</name>
<evidence type="ECO:0000313" key="3">
    <source>
        <dbReference type="Proteomes" id="UP000239649"/>
    </source>
</evidence>
<protein>
    <submittedName>
        <fullName evidence="2">Uncharacterized protein</fullName>
    </submittedName>
</protein>
<sequence>MQGVSTLDQIEADLQFCENVLNSKAQLPARRAASAGGFGGAGARGQLKEQPPSHQQQQQQPARPGQQQQQQQQGTPPRPAKPAALPAARTTEELLAMLSSVPAGQPFEIDTRLLYSPQSSCDDGSAAVRGSRRGSPNASIDGGAGFSLPAYRTSTDGRQALFADVGQAAAALSPQGHSWQAAARQHEAGTAGLSSRGGDSSRRSQQHAPGPPPSAQQQQQYAGHGQQAVRSPGGTRGGDMRPASAPGRRPSRQLQLDDALGYGVHGRTADLLRQGREDRLQQLAQPRTDLWQRCARIRLQEEHEQLQECTFAPQTGRPPARHRLAPGVPVEERLTLSQAGRAEALERARREKERKVLADCTFAPQLVTQPERLLAGQYTPPHRRLGEEARRRTTRLAQAALSHGLGEADLTFQPQLNPRSLQLAAEKEARELYEEPGGMRRPRSAPRSAGAEERSCTFAPEINRVSERLLEDSSTVPSDFQERLRYYSARRQANERAAAAAADADACTFRPDTGNAVQVLALSAQRAGNLLETEQERYERMTKDEAARLAARRAAVEAEVYGGLDFKPQINQRSRALAPAGSGGVEALASADKRRAKLEQLQREEEERRLAECTFQPDTSKPRVKGYYDEYQPPTPGAALSIASAAKQGYEGLTQRIANLQAEKEARAATVRFEEESARLRECTFAPDINRRRVEAKGPVVVRGLERVLELKQLAERQRVEAEQRAAKVFHQRPKAKQGATVPQPFQLAGHALLEAKAADKQASLLHSTLAQRAQQCPFRPQTNYGARRDKLAHLLAQPSLSESELAGAFHG</sequence>
<feature type="region of interest" description="Disordered" evidence="1">
    <location>
        <begin position="119"/>
        <end position="144"/>
    </location>
</feature>
<evidence type="ECO:0000256" key="1">
    <source>
        <dbReference type="SAM" id="MobiDB-lite"/>
    </source>
</evidence>
<organism evidence="2 3">
    <name type="scientific">Micractinium conductrix</name>
    <dbReference type="NCBI Taxonomy" id="554055"/>
    <lineage>
        <taxon>Eukaryota</taxon>
        <taxon>Viridiplantae</taxon>
        <taxon>Chlorophyta</taxon>
        <taxon>core chlorophytes</taxon>
        <taxon>Trebouxiophyceae</taxon>
        <taxon>Chlorellales</taxon>
        <taxon>Chlorellaceae</taxon>
        <taxon>Chlorella clade</taxon>
        <taxon>Micractinium</taxon>
    </lineage>
</organism>
<dbReference type="PANTHER" id="PTHR37028">
    <property type="entry name" value="UNNAMED PRODUCT-RELATED"/>
    <property type="match status" value="1"/>
</dbReference>
<feature type="region of interest" description="Disordered" evidence="1">
    <location>
        <begin position="434"/>
        <end position="454"/>
    </location>
</feature>
<comment type="caution">
    <text evidence="2">The sequence shown here is derived from an EMBL/GenBank/DDBJ whole genome shotgun (WGS) entry which is preliminary data.</text>
</comment>
<dbReference type="Proteomes" id="UP000239649">
    <property type="component" value="Unassembled WGS sequence"/>
</dbReference>
<accession>A0A2P6V9Q3</accession>
<dbReference type="OrthoDB" id="78067at2759"/>
<feature type="region of interest" description="Disordered" evidence="1">
    <location>
        <begin position="27"/>
        <end position="90"/>
    </location>
</feature>